<dbReference type="SUPFAM" id="SSF56935">
    <property type="entry name" value="Porins"/>
    <property type="match status" value="1"/>
</dbReference>
<keyword evidence="8" id="KW-0998">Cell outer membrane</keyword>
<name>A0A3B1E0M6_9ZZZZ</name>
<comment type="subcellular location">
    <subcellularLocation>
        <location evidence="1">Cell outer membrane</location>
        <topology evidence="1">Multi-pass membrane protein</topology>
    </subcellularLocation>
</comment>
<dbReference type="PANTHER" id="PTHR30069">
    <property type="entry name" value="TONB-DEPENDENT OUTER MEMBRANE RECEPTOR"/>
    <property type="match status" value="1"/>
</dbReference>
<dbReference type="InterPro" id="IPR037066">
    <property type="entry name" value="Plug_dom_sf"/>
</dbReference>
<feature type="domain" description="TonB-dependent receptor-like beta-barrel" evidence="9">
    <location>
        <begin position="194"/>
        <end position="573"/>
    </location>
</feature>
<dbReference type="GO" id="GO:0009279">
    <property type="term" value="C:cell outer membrane"/>
    <property type="evidence" value="ECO:0007669"/>
    <property type="project" value="UniProtKB-SubCell"/>
</dbReference>
<keyword evidence="4" id="KW-0732">Signal</keyword>
<keyword evidence="6" id="KW-0472">Membrane</keyword>
<evidence type="ECO:0000256" key="7">
    <source>
        <dbReference type="ARBA" id="ARBA00023170"/>
    </source>
</evidence>
<protein>
    <submittedName>
        <fullName evidence="11">TonB-dependent receptor Outer membrane receptor for ferrienterochelin and colicins</fullName>
    </submittedName>
</protein>
<evidence type="ECO:0000256" key="1">
    <source>
        <dbReference type="ARBA" id="ARBA00004571"/>
    </source>
</evidence>
<evidence type="ECO:0000259" key="10">
    <source>
        <dbReference type="Pfam" id="PF07715"/>
    </source>
</evidence>
<feature type="domain" description="TonB-dependent receptor plug" evidence="10">
    <location>
        <begin position="40"/>
        <end position="146"/>
    </location>
</feature>
<dbReference type="InterPro" id="IPR039426">
    <property type="entry name" value="TonB-dep_rcpt-like"/>
</dbReference>
<dbReference type="InterPro" id="IPR010917">
    <property type="entry name" value="TonB_rcpt_CS"/>
</dbReference>
<keyword evidence="2" id="KW-0813">Transport</keyword>
<evidence type="ECO:0000256" key="2">
    <source>
        <dbReference type="ARBA" id="ARBA00022448"/>
    </source>
</evidence>
<evidence type="ECO:0000259" key="9">
    <source>
        <dbReference type="Pfam" id="PF00593"/>
    </source>
</evidence>
<reference evidence="11" key="1">
    <citation type="submission" date="2018-10" db="EMBL/GenBank/DDBJ databases">
        <authorList>
            <person name="Aoki K."/>
        </authorList>
    </citation>
    <scope>NUCLEOTIDE SEQUENCE</scope>
</reference>
<evidence type="ECO:0000256" key="6">
    <source>
        <dbReference type="ARBA" id="ARBA00023136"/>
    </source>
</evidence>
<dbReference type="Gene3D" id="2.40.170.20">
    <property type="entry name" value="TonB-dependent receptor, beta-barrel domain"/>
    <property type="match status" value="1"/>
</dbReference>
<keyword evidence="7 11" id="KW-0675">Receptor</keyword>
<dbReference type="EMBL" id="UOYO01000013">
    <property type="protein sequence ID" value="VAY86485.1"/>
    <property type="molecule type" value="Genomic_DNA"/>
</dbReference>
<accession>A0A3B1E0M6</accession>
<gene>
    <name evidence="11" type="ORF">MNB_ARC-1_165</name>
</gene>
<dbReference type="PROSITE" id="PS01156">
    <property type="entry name" value="TONB_DEPENDENT_REC_2"/>
    <property type="match status" value="1"/>
</dbReference>
<evidence type="ECO:0000256" key="4">
    <source>
        <dbReference type="ARBA" id="ARBA00022729"/>
    </source>
</evidence>
<dbReference type="GO" id="GO:0044718">
    <property type="term" value="P:siderophore transmembrane transport"/>
    <property type="evidence" value="ECO:0007669"/>
    <property type="project" value="TreeGrafter"/>
</dbReference>
<dbReference type="InterPro" id="IPR012910">
    <property type="entry name" value="Plug_dom"/>
</dbReference>
<evidence type="ECO:0000256" key="3">
    <source>
        <dbReference type="ARBA" id="ARBA00022692"/>
    </source>
</evidence>
<dbReference type="Pfam" id="PF07715">
    <property type="entry name" value="Plug"/>
    <property type="match status" value="1"/>
</dbReference>
<dbReference type="Pfam" id="PF00593">
    <property type="entry name" value="TonB_dep_Rec_b-barrel"/>
    <property type="match status" value="1"/>
</dbReference>
<proteinExistence type="predicted"/>
<evidence type="ECO:0000313" key="11">
    <source>
        <dbReference type="EMBL" id="VAY86485.1"/>
    </source>
</evidence>
<organism evidence="11">
    <name type="scientific">hydrothermal vent metagenome</name>
    <dbReference type="NCBI Taxonomy" id="652676"/>
    <lineage>
        <taxon>unclassified sequences</taxon>
        <taxon>metagenomes</taxon>
        <taxon>ecological metagenomes</taxon>
    </lineage>
</organism>
<evidence type="ECO:0000256" key="8">
    <source>
        <dbReference type="ARBA" id="ARBA00023237"/>
    </source>
</evidence>
<dbReference type="AlphaFoldDB" id="A0A3B1E0M6"/>
<dbReference type="Gene3D" id="2.170.130.10">
    <property type="entry name" value="TonB-dependent receptor, plug domain"/>
    <property type="match status" value="1"/>
</dbReference>
<dbReference type="PANTHER" id="PTHR30069:SF29">
    <property type="entry name" value="HEMOGLOBIN AND HEMOGLOBIN-HAPTOGLOBIN-BINDING PROTEIN 1-RELATED"/>
    <property type="match status" value="1"/>
</dbReference>
<evidence type="ECO:0000256" key="5">
    <source>
        <dbReference type="ARBA" id="ARBA00023077"/>
    </source>
</evidence>
<keyword evidence="5" id="KW-0798">TonB box</keyword>
<dbReference type="InterPro" id="IPR000531">
    <property type="entry name" value="Beta-barrel_TonB"/>
</dbReference>
<dbReference type="PROSITE" id="PS52016">
    <property type="entry name" value="TONB_DEPENDENT_REC_3"/>
    <property type="match status" value="1"/>
</dbReference>
<dbReference type="InterPro" id="IPR036942">
    <property type="entry name" value="Beta-barrel_TonB_sf"/>
</dbReference>
<sequence length="599" mass="67424">MITKIKLSLAVSTLLATSVYGVDGKIVIVKSATKTTQKLTQVTSNINIITSKQLEQQQYATVIQALNSIVGVSFATNGGIGQSSSVGLRGMTNRRILILIDGVRYNDITGLSGAPLEHLMVSNIQQIEIIKGAQSGVWGADASAGVINIITKKIQNGLHGNINFEYGSFKTKTYETSMSYKTDKYNFKVNSHKVNSDGFTSQAPNGVDIDTLENDGYKNTTNSFLGGFSVSDTNKIDISHISIDATTQFDPFKNPNGIETSTIKNNLTSINFNHIDSFNEVDIYAKQSVFSRYYPQGFTKRFDGAIDEYGFKSRINYKKQDFILLGMDNKEFEHKNNLNKQYKNKGIFLTNSNIISSTNKSYTIFTQSIRYDELDEFNNKTTGKIGLKNFNDDITLGINYGTAYNIPTLYQLYDPFYGNTNTKSEEISSYDLSVRYKNLTLSYFNNAIKNMIGYDKITYQTTNTQGVSVIKGIEIEYKRDITKNTLLNFNYTTLTAKDKDENNLERRAKENLKVAINYSGFAKTNLVLNANYIGERYDDNARTKQTGKYTVINTVANYDINHKIKVYFKIDNITDKYYQTIEGYATSPRAYYAGIKIKF</sequence>
<keyword evidence="3" id="KW-0812">Transmembrane</keyword>
<dbReference type="GO" id="GO:0015344">
    <property type="term" value="F:siderophore uptake transmembrane transporter activity"/>
    <property type="evidence" value="ECO:0007669"/>
    <property type="project" value="TreeGrafter"/>
</dbReference>